<gene>
    <name evidence="1" type="ORF">TSAR_011036</name>
</gene>
<comment type="caution">
    <text evidence="1">The sequence shown here is derived from an EMBL/GenBank/DDBJ whole genome shotgun (WGS) entry which is preliminary data.</text>
</comment>
<dbReference type="Proteomes" id="UP000215335">
    <property type="component" value="Unassembled WGS sequence"/>
</dbReference>
<proteinExistence type="predicted"/>
<sequence length="139" mass="16745">MEAEETDSNILNLEQSGKKRTKACILKLTRLDEEPKKKRSKPKKWFILVNNQLNLSIPAETFIGWITWYWKRPAPRKQKKRREQDRIRKMEQRKMLKEETLKIKKARVPLIRNKNTTTFNNPSSTAIHFMHRMQERSLV</sequence>
<organism evidence="1 2">
    <name type="scientific">Trichomalopsis sarcophagae</name>
    <dbReference type="NCBI Taxonomy" id="543379"/>
    <lineage>
        <taxon>Eukaryota</taxon>
        <taxon>Metazoa</taxon>
        <taxon>Ecdysozoa</taxon>
        <taxon>Arthropoda</taxon>
        <taxon>Hexapoda</taxon>
        <taxon>Insecta</taxon>
        <taxon>Pterygota</taxon>
        <taxon>Neoptera</taxon>
        <taxon>Endopterygota</taxon>
        <taxon>Hymenoptera</taxon>
        <taxon>Apocrita</taxon>
        <taxon>Proctotrupomorpha</taxon>
        <taxon>Chalcidoidea</taxon>
        <taxon>Pteromalidae</taxon>
        <taxon>Pteromalinae</taxon>
        <taxon>Trichomalopsis</taxon>
    </lineage>
</organism>
<dbReference type="EMBL" id="NNAY01004925">
    <property type="protein sequence ID" value="OXU17233.1"/>
    <property type="molecule type" value="Genomic_DNA"/>
</dbReference>
<name>A0A232EFV9_9HYME</name>
<accession>A0A232EFV9</accession>
<keyword evidence="2" id="KW-1185">Reference proteome</keyword>
<dbReference type="AlphaFoldDB" id="A0A232EFV9"/>
<evidence type="ECO:0000313" key="2">
    <source>
        <dbReference type="Proteomes" id="UP000215335"/>
    </source>
</evidence>
<reference evidence="1 2" key="1">
    <citation type="journal article" date="2017" name="Curr. Biol.">
        <title>The Evolution of Venom by Co-option of Single-Copy Genes.</title>
        <authorList>
            <person name="Martinson E.O."/>
            <person name="Mrinalini"/>
            <person name="Kelkar Y.D."/>
            <person name="Chang C.H."/>
            <person name="Werren J.H."/>
        </authorList>
    </citation>
    <scope>NUCLEOTIDE SEQUENCE [LARGE SCALE GENOMIC DNA]</scope>
    <source>
        <strain evidence="1 2">Alberta</strain>
        <tissue evidence="1">Whole body</tissue>
    </source>
</reference>
<protein>
    <submittedName>
        <fullName evidence="1">Uncharacterized protein</fullName>
    </submittedName>
</protein>
<evidence type="ECO:0000313" key="1">
    <source>
        <dbReference type="EMBL" id="OXU17233.1"/>
    </source>
</evidence>